<sequence>MSRLTWAVRAGAALLGTTATIAMGAGPAQAASTGVASVSGSKLVFQAGSGLANQVLVTESGGTVTIDDKHKIKAGKGCAAVAGDRTKVTCTGAKYASIRLGSKNDIMVNKSGLIVYAFGSTGNDYFLGGAGKDYLHGGSGNDTIFGADGNDWLYGESGHDNINGGDGADRLDDGSGNDRSNGGSGNDTLLESAGKDKLYGSAGDDHLSASGRTEADYFSGGDGADVVDYFGAKKPVTADADGVRGDDGIKGGKDTISSDVENLSGGSGNDTLIGNAGANVLRGGGGNDRLYGQGGDDALVGDSGHDLLNGGAGNDTLTGDDSVHHDTEKLYGDVLLGGPGVDLANYHGYWEPITVDLDGQSGDDGVKGEHDSVGADVENLTGGWGSDTLIGNAANNVIIGGDDSADKIQGGAGDDRLIAGSEPGTAADGGRDALDGGTHVSGDACSFNADEDTAVNCES</sequence>
<evidence type="ECO:0000313" key="5">
    <source>
        <dbReference type="EMBL" id="GIE39875.1"/>
    </source>
</evidence>
<keyword evidence="2" id="KW-0964">Secreted</keyword>
<dbReference type="PRINTS" id="PR00313">
    <property type="entry name" value="CABNDNGRPT"/>
</dbReference>
<comment type="caution">
    <text evidence="6">The sequence shown here is derived from an EMBL/GenBank/DDBJ whole genome shotgun (WGS) entry which is preliminary data.</text>
</comment>
<evidence type="ECO:0000256" key="1">
    <source>
        <dbReference type="ARBA" id="ARBA00004613"/>
    </source>
</evidence>
<dbReference type="Gene3D" id="2.150.10.10">
    <property type="entry name" value="Serralysin-like metalloprotease, C-terminal"/>
    <property type="match status" value="3"/>
</dbReference>
<dbReference type="PANTHER" id="PTHR38340">
    <property type="entry name" value="S-LAYER PROTEIN"/>
    <property type="match status" value="1"/>
</dbReference>
<keyword evidence="8" id="KW-1185">Reference proteome</keyword>
<name>A0A7W7HBM9_9ACTN</name>
<dbReference type="InterPro" id="IPR001343">
    <property type="entry name" value="Hemolysn_Ca-bd"/>
</dbReference>
<dbReference type="GO" id="GO:0005509">
    <property type="term" value="F:calcium ion binding"/>
    <property type="evidence" value="ECO:0007669"/>
    <property type="project" value="InterPro"/>
</dbReference>
<dbReference type="EMBL" id="BOMP01000035">
    <property type="protein sequence ID" value="GIE39875.1"/>
    <property type="molecule type" value="Genomic_DNA"/>
</dbReference>
<dbReference type="InterPro" id="IPR050557">
    <property type="entry name" value="RTX_toxin/Mannuronan_C5-epim"/>
</dbReference>
<dbReference type="PROSITE" id="PS00330">
    <property type="entry name" value="HEMOLYSIN_CALCIUM"/>
    <property type="match status" value="2"/>
</dbReference>
<dbReference type="InterPro" id="IPR018511">
    <property type="entry name" value="Hemolysin-typ_Ca-bd_CS"/>
</dbReference>
<dbReference type="AlphaFoldDB" id="A0A7W7HBM9"/>
<accession>A0A7W7HBM9</accession>
<keyword evidence="4" id="KW-0732">Signal</keyword>
<proteinExistence type="predicted"/>
<dbReference type="EMBL" id="JACHNC010000001">
    <property type="protein sequence ID" value="MBB4747564.1"/>
    <property type="molecule type" value="Genomic_DNA"/>
</dbReference>
<reference evidence="5 8" key="2">
    <citation type="submission" date="2021-01" db="EMBL/GenBank/DDBJ databases">
        <title>Whole genome shotgun sequence of Actinoplanes lobatus NBRC 12513.</title>
        <authorList>
            <person name="Komaki H."/>
            <person name="Tamura T."/>
        </authorList>
    </citation>
    <scope>NUCLEOTIDE SEQUENCE [LARGE SCALE GENOMIC DNA]</scope>
    <source>
        <strain evidence="5 8">NBRC 12513</strain>
    </source>
</reference>
<reference evidence="6 7" key="1">
    <citation type="submission" date="2020-08" db="EMBL/GenBank/DDBJ databases">
        <title>Sequencing the genomes of 1000 actinobacteria strains.</title>
        <authorList>
            <person name="Klenk H.-P."/>
        </authorList>
    </citation>
    <scope>NUCLEOTIDE SEQUENCE [LARGE SCALE GENOMIC DNA]</scope>
    <source>
        <strain evidence="6 7">DSM 43150</strain>
    </source>
</reference>
<dbReference type="PANTHER" id="PTHR38340:SF1">
    <property type="entry name" value="S-LAYER PROTEIN"/>
    <property type="match status" value="1"/>
</dbReference>
<evidence type="ECO:0000313" key="6">
    <source>
        <dbReference type="EMBL" id="MBB4747564.1"/>
    </source>
</evidence>
<feature type="chain" id="PRO_5030945525" evidence="4">
    <location>
        <begin position="31"/>
        <end position="459"/>
    </location>
</feature>
<dbReference type="RefSeq" id="WP_188120188.1">
    <property type="nucleotide sequence ID" value="NZ_BOMP01000035.1"/>
</dbReference>
<dbReference type="Proteomes" id="UP000631312">
    <property type="component" value="Unassembled WGS sequence"/>
</dbReference>
<evidence type="ECO:0000256" key="2">
    <source>
        <dbReference type="ARBA" id="ARBA00022525"/>
    </source>
</evidence>
<protein>
    <submittedName>
        <fullName evidence="6">Ca2+-binding RTX toxin-like protein</fullName>
    </submittedName>
</protein>
<evidence type="ECO:0000313" key="8">
    <source>
        <dbReference type="Proteomes" id="UP000631312"/>
    </source>
</evidence>
<feature type="signal peptide" evidence="4">
    <location>
        <begin position="1"/>
        <end position="30"/>
    </location>
</feature>
<evidence type="ECO:0000313" key="7">
    <source>
        <dbReference type="Proteomes" id="UP000590511"/>
    </source>
</evidence>
<dbReference type="SUPFAM" id="SSF51120">
    <property type="entry name" value="beta-Roll"/>
    <property type="match status" value="4"/>
</dbReference>
<dbReference type="Proteomes" id="UP000590511">
    <property type="component" value="Unassembled WGS sequence"/>
</dbReference>
<comment type="subcellular location">
    <subcellularLocation>
        <location evidence="1">Secreted</location>
    </subcellularLocation>
</comment>
<organism evidence="6 7">
    <name type="scientific">Actinoplanes lobatus</name>
    <dbReference type="NCBI Taxonomy" id="113568"/>
    <lineage>
        <taxon>Bacteria</taxon>
        <taxon>Bacillati</taxon>
        <taxon>Actinomycetota</taxon>
        <taxon>Actinomycetes</taxon>
        <taxon>Micromonosporales</taxon>
        <taxon>Micromonosporaceae</taxon>
        <taxon>Actinoplanes</taxon>
    </lineage>
</organism>
<evidence type="ECO:0000256" key="4">
    <source>
        <dbReference type="SAM" id="SignalP"/>
    </source>
</evidence>
<dbReference type="GO" id="GO:0005576">
    <property type="term" value="C:extracellular region"/>
    <property type="evidence" value="ECO:0007669"/>
    <property type="project" value="UniProtKB-SubCell"/>
</dbReference>
<feature type="region of interest" description="Disordered" evidence="3">
    <location>
        <begin position="163"/>
        <end position="190"/>
    </location>
</feature>
<gene>
    <name evidence="5" type="ORF">Alo02nite_27730</name>
    <name evidence="6" type="ORF">BJ964_001725</name>
</gene>
<dbReference type="InterPro" id="IPR011049">
    <property type="entry name" value="Serralysin-like_metalloprot_C"/>
</dbReference>
<dbReference type="Pfam" id="PF00353">
    <property type="entry name" value="HemolysinCabind"/>
    <property type="match status" value="6"/>
</dbReference>
<evidence type="ECO:0000256" key="3">
    <source>
        <dbReference type="SAM" id="MobiDB-lite"/>
    </source>
</evidence>